<dbReference type="RefSeq" id="WP_272736300.1">
    <property type="nucleotide sequence ID" value="NZ_CP116942.1"/>
</dbReference>
<proteinExistence type="inferred from homology"/>
<dbReference type="Pfam" id="PF01545">
    <property type="entry name" value="Cation_efflux"/>
    <property type="match status" value="1"/>
</dbReference>
<reference evidence="11" key="1">
    <citation type="submission" date="2023-01" db="EMBL/GenBank/DDBJ databases">
        <title>The diversity of Class Acidimicrobiia in South China Sea sediment environments and the proposal of Iamia marina sp. nov., a novel species of the genus Iamia.</title>
        <authorList>
            <person name="He Y."/>
            <person name="Tian X."/>
        </authorList>
    </citation>
    <scope>NUCLEOTIDE SEQUENCE</scope>
    <source>
        <strain evidence="11">DSM 19957</strain>
    </source>
</reference>
<evidence type="ECO:0000259" key="9">
    <source>
        <dbReference type="Pfam" id="PF01545"/>
    </source>
</evidence>
<protein>
    <submittedName>
        <fullName evidence="11">Cation diffusion facilitator family transporter</fullName>
    </submittedName>
</protein>
<evidence type="ECO:0000313" key="11">
    <source>
        <dbReference type="EMBL" id="WCO66778.1"/>
    </source>
</evidence>
<keyword evidence="4 8" id="KW-0812">Transmembrane</keyword>
<feature type="transmembrane region" description="Helical" evidence="8">
    <location>
        <begin position="186"/>
        <end position="202"/>
    </location>
</feature>
<feature type="domain" description="Cation efflux protein cytoplasmic" evidence="10">
    <location>
        <begin position="221"/>
        <end position="295"/>
    </location>
</feature>
<keyword evidence="7 8" id="KW-0472">Membrane</keyword>
<dbReference type="InterPro" id="IPR050681">
    <property type="entry name" value="CDF/SLC30A"/>
</dbReference>
<dbReference type="GO" id="GO:0005385">
    <property type="term" value="F:zinc ion transmembrane transporter activity"/>
    <property type="evidence" value="ECO:0007669"/>
    <property type="project" value="TreeGrafter"/>
</dbReference>
<accession>A0AAE9Y934</accession>
<evidence type="ECO:0000256" key="8">
    <source>
        <dbReference type="SAM" id="Phobius"/>
    </source>
</evidence>
<evidence type="ECO:0000256" key="2">
    <source>
        <dbReference type="ARBA" id="ARBA00008873"/>
    </source>
</evidence>
<keyword evidence="12" id="KW-1185">Reference proteome</keyword>
<feature type="transmembrane region" description="Helical" evidence="8">
    <location>
        <begin position="54"/>
        <end position="72"/>
    </location>
</feature>
<keyword evidence="3" id="KW-0813">Transport</keyword>
<name>A0AAE9Y934_9ACTN</name>
<comment type="subcellular location">
    <subcellularLocation>
        <location evidence="1">Membrane</location>
        <topology evidence="1">Multi-pass membrane protein</topology>
    </subcellularLocation>
</comment>
<keyword evidence="5 8" id="KW-1133">Transmembrane helix</keyword>
<feature type="transmembrane region" description="Helical" evidence="8">
    <location>
        <begin position="22"/>
        <end position="42"/>
    </location>
</feature>
<dbReference type="InterPro" id="IPR027469">
    <property type="entry name" value="Cation_efflux_TMD_sf"/>
</dbReference>
<dbReference type="AlphaFoldDB" id="A0AAE9Y934"/>
<dbReference type="SUPFAM" id="SSF161111">
    <property type="entry name" value="Cation efflux protein transmembrane domain-like"/>
    <property type="match status" value="1"/>
</dbReference>
<keyword evidence="6" id="KW-0406">Ion transport</keyword>
<dbReference type="GO" id="GO:0005886">
    <property type="term" value="C:plasma membrane"/>
    <property type="evidence" value="ECO:0007669"/>
    <property type="project" value="TreeGrafter"/>
</dbReference>
<gene>
    <name evidence="11" type="ORF">PO878_20000</name>
</gene>
<evidence type="ECO:0000256" key="7">
    <source>
        <dbReference type="ARBA" id="ARBA00023136"/>
    </source>
</evidence>
<evidence type="ECO:0000256" key="4">
    <source>
        <dbReference type="ARBA" id="ARBA00022692"/>
    </source>
</evidence>
<comment type="similarity">
    <text evidence="2">Belongs to the cation diffusion facilitator (CDF) transporter (TC 2.A.4) family. SLC30A subfamily.</text>
</comment>
<dbReference type="InterPro" id="IPR002524">
    <property type="entry name" value="Cation_efflux"/>
</dbReference>
<dbReference type="PANTHER" id="PTHR11562:SF17">
    <property type="entry name" value="RE54080P-RELATED"/>
    <property type="match status" value="1"/>
</dbReference>
<evidence type="ECO:0000259" key="10">
    <source>
        <dbReference type="Pfam" id="PF16916"/>
    </source>
</evidence>
<dbReference type="InterPro" id="IPR036837">
    <property type="entry name" value="Cation_efflux_CTD_sf"/>
</dbReference>
<evidence type="ECO:0000256" key="5">
    <source>
        <dbReference type="ARBA" id="ARBA00022989"/>
    </source>
</evidence>
<dbReference type="Proteomes" id="UP001216390">
    <property type="component" value="Chromosome"/>
</dbReference>
<evidence type="ECO:0000256" key="3">
    <source>
        <dbReference type="ARBA" id="ARBA00022448"/>
    </source>
</evidence>
<dbReference type="Gene3D" id="1.20.1510.10">
    <property type="entry name" value="Cation efflux protein transmembrane domain"/>
    <property type="match status" value="1"/>
</dbReference>
<sequence>MGGDHDHGAGALRAGARHQRRLAISFVLIGVFFVVEAVGGILTNSLALLSDAGHMLTDVVGLGMALAAIQLASRHARRADAGQHTFGLYRLEILAAFVNSLLLFGVAVYVLFEAVRRLTGEPEVLGLPMLVVATLGLAVNVVAFLLLREGAEESINVEGAYLEVLADTLGSVGVIVAAVLLEVFGWAWVDPVVGAGIGLWILPRTWRLGSQAVRILLQAAPPEVDLAALSASLGALPGVVGVHDLHVWTLTSDMENASVHLVVEVGADSHGVLDQARALLHDEYAIAHATLQVEPADHQGCDEISW</sequence>
<dbReference type="InterPro" id="IPR027470">
    <property type="entry name" value="Cation_efflux_CTD"/>
</dbReference>
<feature type="domain" description="Cation efflux protein transmembrane" evidence="9">
    <location>
        <begin position="23"/>
        <end position="217"/>
    </location>
</feature>
<dbReference type="KEGG" id="ima:PO878_20000"/>
<dbReference type="EMBL" id="CP116942">
    <property type="protein sequence ID" value="WCO66778.1"/>
    <property type="molecule type" value="Genomic_DNA"/>
</dbReference>
<feature type="transmembrane region" description="Helical" evidence="8">
    <location>
        <begin position="124"/>
        <end position="147"/>
    </location>
</feature>
<evidence type="ECO:0000256" key="6">
    <source>
        <dbReference type="ARBA" id="ARBA00023065"/>
    </source>
</evidence>
<organism evidence="11 12">
    <name type="scientific">Iamia majanohamensis</name>
    <dbReference type="NCBI Taxonomy" id="467976"/>
    <lineage>
        <taxon>Bacteria</taxon>
        <taxon>Bacillati</taxon>
        <taxon>Actinomycetota</taxon>
        <taxon>Acidimicrobiia</taxon>
        <taxon>Acidimicrobiales</taxon>
        <taxon>Iamiaceae</taxon>
        <taxon>Iamia</taxon>
    </lineage>
</organism>
<dbReference type="Pfam" id="PF16916">
    <property type="entry name" value="ZT_dimer"/>
    <property type="match status" value="1"/>
</dbReference>
<feature type="transmembrane region" description="Helical" evidence="8">
    <location>
        <begin position="93"/>
        <end position="112"/>
    </location>
</feature>
<evidence type="ECO:0000256" key="1">
    <source>
        <dbReference type="ARBA" id="ARBA00004141"/>
    </source>
</evidence>
<feature type="transmembrane region" description="Helical" evidence="8">
    <location>
        <begin position="159"/>
        <end position="180"/>
    </location>
</feature>
<dbReference type="InterPro" id="IPR058533">
    <property type="entry name" value="Cation_efflux_TM"/>
</dbReference>
<dbReference type="NCBIfam" id="TIGR01297">
    <property type="entry name" value="CDF"/>
    <property type="match status" value="1"/>
</dbReference>
<dbReference type="PANTHER" id="PTHR11562">
    <property type="entry name" value="CATION EFFLUX PROTEIN/ ZINC TRANSPORTER"/>
    <property type="match status" value="1"/>
</dbReference>
<evidence type="ECO:0000313" key="12">
    <source>
        <dbReference type="Proteomes" id="UP001216390"/>
    </source>
</evidence>
<dbReference type="SUPFAM" id="SSF160240">
    <property type="entry name" value="Cation efflux protein cytoplasmic domain-like"/>
    <property type="match status" value="1"/>
</dbReference>